<dbReference type="PATRIC" id="fig|1129794.4.peg.897"/>
<dbReference type="HOGENOM" id="CLU_156524_2_0_6"/>
<keyword evidence="8" id="KW-0997">Cell inner membrane</keyword>
<comment type="similarity">
    <text evidence="8">Belongs to the FtsL family.</text>
</comment>
<keyword evidence="7 8" id="KW-0131">Cell cycle</keyword>
<keyword evidence="4 8" id="KW-0812">Transmembrane</keyword>
<dbReference type="STRING" id="1129794.C427_0911"/>
<evidence type="ECO:0000256" key="4">
    <source>
        <dbReference type="ARBA" id="ARBA00022692"/>
    </source>
</evidence>
<evidence type="ECO:0000313" key="10">
    <source>
        <dbReference type="EMBL" id="AGH43020.1"/>
    </source>
</evidence>
<evidence type="ECO:0000256" key="5">
    <source>
        <dbReference type="ARBA" id="ARBA00022989"/>
    </source>
</evidence>
<organism evidence="10 11">
    <name type="scientific">Paraglaciecola psychrophila 170</name>
    <dbReference type="NCBI Taxonomy" id="1129794"/>
    <lineage>
        <taxon>Bacteria</taxon>
        <taxon>Pseudomonadati</taxon>
        <taxon>Pseudomonadota</taxon>
        <taxon>Gammaproteobacteria</taxon>
        <taxon>Alteromonadales</taxon>
        <taxon>Alteromonadaceae</taxon>
        <taxon>Paraglaciecola</taxon>
    </lineage>
</organism>
<dbReference type="InterPro" id="IPR011922">
    <property type="entry name" value="Cell_div_FtsL"/>
</dbReference>
<comment type="subunit">
    <text evidence="8">Part of a complex composed of FtsB, FtsL and FtsQ.</text>
</comment>
<keyword evidence="6 8" id="KW-0472">Membrane</keyword>
<protein>
    <recommendedName>
        <fullName evidence="8 9">Cell division protein FtsL</fullName>
    </recommendedName>
</protein>
<comment type="subcellular location">
    <subcellularLocation>
        <location evidence="8">Cell inner membrane</location>
        <topology evidence="8">Single-pass type II membrane protein</topology>
    </subcellularLocation>
    <subcellularLocation>
        <location evidence="1">Cell membrane</location>
        <topology evidence="1">Single-pass type II membrane protein</topology>
    </subcellularLocation>
    <text evidence="8">Localizes to the division septum where it forms a ring structure.</text>
</comment>
<dbReference type="GO" id="GO:0005886">
    <property type="term" value="C:plasma membrane"/>
    <property type="evidence" value="ECO:0007669"/>
    <property type="project" value="UniProtKB-SubCell"/>
</dbReference>
<keyword evidence="5 8" id="KW-1133">Transmembrane helix</keyword>
<evidence type="ECO:0000256" key="6">
    <source>
        <dbReference type="ARBA" id="ARBA00023136"/>
    </source>
</evidence>
<sequence>MSAPNTNFNLFSFVVADVTRHPVRVLLFLALLVSAGLVIFSAHHNRQMSIAIERLMQEKDQLDVEWRNLVLEQSALTEHNRIEALVTSQLDMHRPLPSEEVVVRIK</sequence>
<reference evidence="10 11" key="1">
    <citation type="journal article" date="2013" name="Genome Announc.">
        <title>Complete Genome Sequence of Glaciecola psychrophila Strain 170T.</title>
        <authorList>
            <person name="Yin J."/>
            <person name="Chen J."/>
            <person name="Liu G."/>
            <person name="Yu Y."/>
            <person name="Song L."/>
            <person name="Wang X."/>
            <person name="Qu X."/>
        </authorList>
    </citation>
    <scope>NUCLEOTIDE SEQUENCE [LARGE SCALE GENOMIC DNA]</scope>
    <source>
        <strain evidence="10 11">170</strain>
    </source>
</reference>
<dbReference type="EMBL" id="CP003837">
    <property type="protein sequence ID" value="AGH43020.1"/>
    <property type="molecule type" value="Genomic_DNA"/>
</dbReference>
<proteinExistence type="inferred from homology"/>
<dbReference type="HAMAP" id="MF_00910">
    <property type="entry name" value="FtsL"/>
    <property type="match status" value="1"/>
</dbReference>
<evidence type="ECO:0000256" key="1">
    <source>
        <dbReference type="ARBA" id="ARBA00004401"/>
    </source>
</evidence>
<keyword evidence="3 8" id="KW-0132">Cell division</keyword>
<dbReference type="KEGG" id="gps:C427_0911"/>
<gene>
    <name evidence="8" type="primary">ftsL</name>
    <name evidence="10" type="ORF">C427_0911</name>
</gene>
<evidence type="ECO:0000256" key="2">
    <source>
        <dbReference type="ARBA" id="ARBA00022475"/>
    </source>
</evidence>
<comment type="function">
    <text evidence="8">Essential cell division protein. May link together the upstream cell division proteins, which are predominantly cytoplasmic, with the downstream cell division proteins, which are predominantly periplasmic.</text>
</comment>
<dbReference type="GO" id="GO:0043093">
    <property type="term" value="P:FtsZ-dependent cytokinesis"/>
    <property type="evidence" value="ECO:0007669"/>
    <property type="project" value="UniProtKB-UniRule"/>
</dbReference>
<dbReference type="RefSeq" id="WP_007640761.1">
    <property type="nucleotide sequence ID" value="NC_020514.1"/>
</dbReference>
<dbReference type="Proteomes" id="UP000011864">
    <property type="component" value="Chromosome"/>
</dbReference>
<dbReference type="PANTHER" id="PTHR37479">
    <property type="entry name" value="CELL DIVISION PROTEIN FTSL"/>
    <property type="match status" value="1"/>
</dbReference>
<evidence type="ECO:0000256" key="3">
    <source>
        <dbReference type="ARBA" id="ARBA00022618"/>
    </source>
</evidence>
<dbReference type="PANTHER" id="PTHR37479:SF1">
    <property type="entry name" value="CELL DIVISION PROTEIN FTSL"/>
    <property type="match status" value="1"/>
</dbReference>
<name>K6Z1X7_9ALTE</name>
<keyword evidence="2 8" id="KW-1003">Cell membrane</keyword>
<dbReference type="Pfam" id="PF04999">
    <property type="entry name" value="FtsL"/>
    <property type="match status" value="1"/>
</dbReference>
<evidence type="ECO:0000256" key="8">
    <source>
        <dbReference type="HAMAP-Rule" id="MF_00910"/>
    </source>
</evidence>
<dbReference type="NCBIfam" id="TIGR02209">
    <property type="entry name" value="ftsL_broad"/>
    <property type="match status" value="1"/>
</dbReference>
<feature type="transmembrane region" description="Helical" evidence="8">
    <location>
        <begin position="23"/>
        <end position="42"/>
    </location>
</feature>
<dbReference type="eggNOG" id="COG3116">
    <property type="taxonomic scope" value="Bacteria"/>
</dbReference>
<dbReference type="AlphaFoldDB" id="K6Z1X7"/>
<evidence type="ECO:0000256" key="9">
    <source>
        <dbReference type="NCBIfam" id="TIGR02209"/>
    </source>
</evidence>
<keyword evidence="11" id="KW-1185">Reference proteome</keyword>
<dbReference type="OrthoDB" id="6196803at2"/>
<dbReference type="GO" id="GO:0032153">
    <property type="term" value="C:cell division site"/>
    <property type="evidence" value="ECO:0007669"/>
    <property type="project" value="UniProtKB-UniRule"/>
</dbReference>
<accession>K6Z1X7</accession>
<evidence type="ECO:0000256" key="7">
    <source>
        <dbReference type="ARBA" id="ARBA00023306"/>
    </source>
</evidence>
<evidence type="ECO:0000313" key="11">
    <source>
        <dbReference type="Proteomes" id="UP000011864"/>
    </source>
</evidence>